<dbReference type="EMBL" id="PXYW01000009">
    <property type="protein sequence ID" value="PSR34378.1"/>
    <property type="molecule type" value="Genomic_DNA"/>
</dbReference>
<reference evidence="1 2" key="1">
    <citation type="journal article" date="2014" name="BMC Genomics">
        <title>Comparison of environmental and isolate Sulfobacillus genomes reveals diverse carbon, sulfur, nitrogen, and hydrogen metabolisms.</title>
        <authorList>
            <person name="Justice N.B."/>
            <person name="Norman A."/>
            <person name="Brown C.T."/>
            <person name="Singh A."/>
            <person name="Thomas B.C."/>
            <person name="Banfield J.F."/>
        </authorList>
    </citation>
    <scope>NUCLEOTIDE SEQUENCE [LARGE SCALE GENOMIC DNA]</scope>
    <source>
        <strain evidence="1">AMDSBA4</strain>
    </source>
</reference>
<name>A0A2T2XIW2_9FIRM</name>
<dbReference type="Proteomes" id="UP000242972">
    <property type="component" value="Unassembled WGS sequence"/>
</dbReference>
<dbReference type="AlphaFoldDB" id="A0A2T2XIW2"/>
<evidence type="ECO:0000313" key="2">
    <source>
        <dbReference type="Proteomes" id="UP000242972"/>
    </source>
</evidence>
<sequence length="116" mass="12833">MGKCSRKDARRRRYETPPDLAFSSSSLVDGFSVDGIRSGMDQSLKLTPADLLWEKAQQGRHHLFVRGHVPDTIEWANICEDGVHPFVGFPSGIKNPVSDGILLIDPRDVHSNPPLA</sequence>
<evidence type="ECO:0000313" key="1">
    <source>
        <dbReference type="EMBL" id="PSR34378.1"/>
    </source>
</evidence>
<protein>
    <submittedName>
        <fullName evidence="1">Uncharacterized protein</fullName>
    </submittedName>
</protein>
<proteinExistence type="predicted"/>
<organism evidence="1 2">
    <name type="scientific">Sulfobacillus benefaciens</name>
    <dbReference type="NCBI Taxonomy" id="453960"/>
    <lineage>
        <taxon>Bacteria</taxon>
        <taxon>Bacillati</taxon>
        <taxon>Bacillota</taxon>
        <taxon>Clostridia</taxon>
        <taxon>Eubacteriales</taxon>
        <taxon>Clostridiales Family XVII. Incertae Sedis</taxon>
        <taxon>Sulfobacillus</taxon>
    </lineage>
</organism>
<comment type="caution">
    <text evidence="1">The sequence shown here is derived from an EMBL/GenBank/DDBJ whole genome shotgun (WGS) entry which is preliminary data.</text>
</comment>
<accession>A0A2T2XIW2</accession>
<gene>
    <name evidence="1" type="ORF">C7B46_05525</name>
</gene>